<dbReference type="PANTHER" id="PTHR21716:SF53">
    <property type="entry name" value="PERMEASE PERM-RELATED"/>
    <property type="match status" value="1"/>
</dbReference>
<feature type="transmembrane region" description="Helical" evidence="8">
    <location>
        <begin position="12"/>
        <end position="41"/>
    </location>
</feature>
<keyword evidence="6 8" id="KW-1133">Transmembrane helix</keyword>
<evidence type="ECO:0000256" key="2">
    <source>
        <dbReference type="ARBA" id="ARBA00009773"/>
    </source>
</evidence>
<comment type="caution">
    <text evidence="9">The sequence shown here is derived from an EMBL/GenBank/DDBJ whole genome shotgun (WGS) entry which is preliminary data.</text>
</comment>
<dbReference type="RefSeq" id="WP_377585935.1">
    <property type="nucleotide sequence ID" value="NZ_JBHTKA010000016.1"/>
</dbReference>
<feature type="transmembrane region" description="Helical" evidence="8">
    <location>
        <begin position="228"/>
        <end position="252"/>
    </location>
</feature>
<evidence type="ECO:0000256" key="7">
    <source>
        <dbReference type="ARBA" id="ARBA00023136"/>
    </source>
</evidence>
<keyword evidence="10" id="KW-1185">Reference proteome</keyword>
<keyword evidence="3" id="KW-0813">Transport</keyword>
<dbReference type="PANTHER" id="PTHR21716">
    <property type="entry name" value="TRANSMEMBRANE PROTEIN"/>
    <property type="match status" value="1"/>
</dbReference>
<feature type="transmembrane region" description="Helical" evidence="8">
    <location>
        <begin position="264"/>
        <end position="282"/>
    </location>
</feature>
<dbReference type="InterPro" id="IPR002549">
    <property type="entry name" value="AI-2E-like"/>
</dbReference>
<protein>
    <submittedName>
        <fullName evidence="9">AI-2E family transporter</fullName>
    </submittedName>
</protein>
<feature type="transmembrane region" description="Helical" evidence="8">
    <location>
        <begin position="302"/>
        <end position="328"/>
    </location>
</feature>
<feature type="transmembrane region" description="Helical" evidence="8">
    <location>
        <begin position="140"/>
        <end position="163"/>
    </location>
</feature>
<comment type="similarity">
    <text evidence="2">Belongs to the autoinducer-2 exporter (AI-2E) (TC 2.A.86) family.</text>
</comment>
<name>A0ABW3KBL3_9BACT</name>
<feature type="transmembrane region" description="Helical" evidence="8">
    <location>
        <begin position="61"/>
        <end position="86"/>
    </location>
</feature>
<gene>
    <name evidence="9" type="ORF">ACFQ21_28700</name>
</gene>
<accession>A0ABW3KBL3</accession>
<keyword evidence="4" id="KW-1003">Cell membrane</keyword>
<evidence type="ECO:0000256" key="6">
    <source>
        <dbReference type="ARBA" id="ARBA00022989"/>
    </source>
</evidence>
<dbReference type="Proteomes" id="UP001597112">
    <property type="component" value="Unassembled WGS sequence"/>
</dbReference>
<comment type="subcellular location">
    <subcellularLocation>
        <location evidence="1">Cell membrane</location>
        <topology evidence="1">Multi-pass membrane protein</topology>
    </subcellularLocation>
</comment>
<proteinExistence type="inferred from homology"/>
<feature type="transmembrane region" description="Helical" evidence="8">
    <location>
        <begin position="203"/>
        <end position="222"/>
    </location>
</feature>
<keyword evidence="5 8" id="KW-0812">Transmembrane</keyword>
<evidence type="ECO:0000313" key="9">
    <source>
        <dbReference type="EMBL" id="MFD1003340.1"/>
    </source>
</evidence>
<sequence>MKEIANRVNQYLWLAILLFIVLYYGKVILIPLVFAAMLAMLMAPVCRRLDGWGLHRGLSSFICIFILLVVLSGVMVVVIAEIYSFADEFPSIEKKANGLLSQIQKFVEANFGVEPERQLAIVKEQVKEFGKSAGMFAGKLVAGLTSTIAGLLITLVLTFLFLFNKERYEIFILKLYKEEESAEIKKIVTEISTVAQKYLTGRATSILILFGLYAVGLLIVGVKNAVLLAGIAALLTIVPYIGSTLGGAFPFMMALVTEDSFQPALGVAGVIIFIQAMDNYFIEPNVVGGEVALSAQASILTIIVGGLIWGVAGMILFIPMLGILKIIFDHVEPLKPFGYIIGDPDANKPSKLKMWIMEKIGKKRNVRHPTRKRKTE</sequence>
<evidence type="ECO:0000256" key="4">
    <source>
        <dbReference type="ARBA" id="ARBA00022475"/>
    </source>
</evidence>
<evidence type="ECO:0000256" key="1">
    <source>
        <dbReference type="ARBA" id="ARBA00004651"/>
    </source>
</evidence>
<evidence type="ECO:0000256" key="3">
    <source>
        <dbReference type="ARBA" id="ARBA00022448"/>
    </source>
</evidence>
<reference evidence="10" key="1">
    <citation type="journal article" date="2019" name="Int. J. Syst. Evol. Microbiol.">
        <title>The Global Catalogue of Microorganisms (GCM) 10K type strain sequencing project: providing services to taxonomists for standard genome sequencing and annotation.</title>
        <authorList>
            <consortium name="The Broad Institute Genomics Platform"/>
            <consortium name="The Broad Institute Genome Sequencing Center for Infectious Disease"/>
            <person name="Wu L."/>
            <person name="Ma J."/>
        </authorList>
    </citation>
    <scope>NUCLEOTIDE SEQUENCE [LARGE SCALE GENOMIC DNA]</scope>
    <source>
        <strain evidence="10">CCUG 58938</strain>
    </source>
</reference>
<dbReference type="EMBL" id="JBHTKA010000016">
    <property type="protein sequence ID" value="MFD1003340.1"/>
    <property type="molecule type" value="Genomic_DNA"/>
</dbReference>
<evidence type="ECO:0000256" key="8">
    <source>
        <dbReference type="SAM" id="Phobius"/>
    </source>
</evidence>
<evidence type="ECO:0000256" key="5">
    <source>
        <dbReference type="ARBA" id="ARBA00022692"/>
    </source>
</evidence>
<evidence type="ECO:0000313" key="10">
    <source>
        <dbReference type="Proteomes" id="UP001597112"/>
    </source>
</evidence>
<dbReference type="Pfam" id="PF01594">
    <property type="entry name" value="AI-2E_transport"/>
    <property type="match status" value="1"/>
</dbReference>
<keyword evidence="7 8" id="KW-0472">Membrane</keyword>
<organism evidence="9 10">
    <name type="scientific">Ohtaekwangia kribbensis</name>
    <dbReference type="NCBI Taxonomy" id="688913"/>
    <lineage>
        <taxon>Bacteria</taxon>
        <taxon>Pseudomonadati</taxon>
        <taxon>Bacteroidota</taxon>
        <taxon>Cytophagia</taxon>
        <taxon>Cytophagales</taxon>
        <taxon>Fulvivirgaceae</taxon>
        <taxon>Ohtaekwangia</taxon>
    </lineage>
</organism>